<name>A0ABT2R4X3_9GAMM</name>
<sequence length="89" mass="10393">MAIYCVTYDLRAPGRDYNAVFSYLKQFAYCKGMESFWLIDSNLSASRIRDDLKALVDTNDKIFVGRLNGKWASFNYGCGDWLNDSKRRW</sequence>
<evidence type="ECO:0000313" key="2">
    <source>
        <dbReference type="Proteomes" id="UP001064106"/>
    </source>
</evidence>
<organism evidence="1 2">
    <name type="scientific">Alloalcanivorax balearicus MACL04</name>
    <dbReference type="NCBI Taxonomy" id="1177182"/>
    <lineage>
        <taxon>Bacteria</taxon>
        <taxon>Pseudomonadati</taxon>
        <taxon>Pseudomonadota</taxon>
        <taxon>Gammaproteobacteria</taxon>
        <taxon>Oceanospirillales</taxon>
        <taxon>Alcanivoracaceae</taxon>
        <taxon>Alloalcanivorax</taxon>
    </lineage>
</organism>
<protein>
    <submittedName>
        <fullName evidence="1">Uncharacterized protein</fullName>
    </submittedName>
</protein>
<reference evidence="1" key="1">
    <citation type="submission" date="2012-09" db="EMBL/GenBank/DDBJ databases">
        <title>Genome Sequence of alkane-degrading Bacterium Alcanivorax balearicus MACL04.</title>
        <authorList>
            <person name="Lai Q."/>
            <person name="Shao Z."/>
        </authorList>
    </citation>
    <scope>NUCLEOTIDE SEQUENCE</scope>
    <source>
        <strain evidence="1">MACL04</strain>
    </source>
</reference>
<evidence type="ECO:0000313" key="1">
    <source>
        <dbReference type="EMBL" id="MCU5784831.1"/>
    </source>
</evidence>
<dbReference type="EMBL" id="ARXS01000042">
    <property type="protein sequence ID" value="MCU5784831.1"/>
    <property type="molecule type" value="Genomic_DNA"/>
</dbReference>
<comment type="caution">
    <text evidence="1">The sequence shown here is derived from an EMBL/GenBank/DDBJ whole genome shotgun (WGS) entry which is preliminary data.</text>
</comment>
<accession>A0ABT2R4X3</accession>
<proteinExistence type="predicted"/>
<keyword evidence="2" id="KW-1185">Reference proteome</keyword>
<gene>
    <name evidence="1" type="ORF">MA04_04131</name>
</gene>
<dbReference type="Proteomes" id="UP001064106">
    <property type="component" value="Unassembled WGS sequence"/>
</dbReference>